<dbReference type="Proteomes" id="UP000037136">
    <property type="component" value="Unassembled WGS sequence"/>
</dbReference>
<feature type="region of interest" description="Disordered" evidence="1">
    <location>
        <begin position="132"/>
        <end position="156"/>
    </location>
</feature>
<feature type="region of interest" description="Disordered" evidence="1">
    <location>
        <begin position="1"/>
        <end position="76"/>
    </location>
</feature>
<evidence type="ECO:0000313" key="3">
    <source>
        <dbReference type="EMBL" id="PFH58924.1"/>
    </source>
</evidence>
<dbReference type="Pfam" id="PF25545">
    <property type="entry name" value="DUF7924"/>
    <property type="match status" value="1"/>
</dbReference>
<evidence type="ECO:0000256" key="1">
    <source>
        <dbReference type="SAM" id="MobiDB-lite"/>
    </source>
</evidence>
<protein>
    <recommendedName>
        <fullName evidence="2">DUF7924 domain-containing protein</fullName>
    </recommendedName>
</protein>
<feature type="compositionally biased region" description="Polar residues" evidence="1">
    <location>
        <begin position="59"/>
        <end position="69"/>
    </location>
</feature>
<organism evidence="3 4">
    <name type="scientific">Ophiocordyceps unilateralis</name>
    <name type="common">Zombie-ant fungus</name>
    <name type="synonym">Torrubia unilateralis</name>
    <dbReference type="NCBI Taxonomy" id="268505"/>
    <lineage>
        <taxon>Eukaryota</taxon>
        <taxon>Fungi</taxon>
        <taxon>Dikarya</taxon>
        <taxon>Ascomycota</taxon>
        <taxon>Pezizomycotina</taxon>
        <taxon>Sordariomycetes</taxon>
        <taxon>Hypocreomycetidae</taxon>
        <taxon>Hypocreales</taxon>
        <taxon>Ophiocordycipitaceae</taxon>
        <taxon>Ophiocordyceps</taxon>
    </lineage>
</organism>
<dbReference type="OrthoDB" id="4923576at2759"/>
<accession>A0A2A9PCJ1</accession>
<evidence type="ECO:0000259" key="2">
    <source>
        <dbReference type="Pfam" id="PF25545"/>
    </source>
</evidence>
<dbReference type="PANTHER" id="PTHR42470:SF1">
    <property type="entry name" value="VAST DOMAIN-CONTAINING PROTEIN"/>
    <property type="match status" value="1"/>
</dbReference>
<name>A0A2A9PCJ1_OPHUN</name>
<reference evidence="3 4" key="1">
    <citation type="journal article" date="2015" name="BMC Genomics">
        <title>Gene expression during zombie ant biting behavior reflects the complexity underlying fungal parasitic behavioral manipulation.</title>
        <authorList>
            <person name="de Bekker C."/>
            <person name="Ohm R.A."/>
            <person name="Loreto R.G."/>
            <person name="Sebastian A."/>
            <person name="Albert I."/>
            <person name="Merrow M."/>
            <person name="Brachmann A."/>
            <person name="Hughes D.P."/>
        </authorList>
    </citation>
    <scope>NUCLEOTIDE SEQUENCE [LARGE SCALE GENOMIC DNA]</scope>
    <source>
        <strain evidence="3 4">SC16a</strain>
    </source>
</reference>
<proteinExistence type="predicted"/>
<sequence>METPTDDSKPLSRHDPPKQATGMLHGSTKTQLDDDAASDHAQSTAKRARLSRPDRQSVLEKTSPVQQPQPRHPSPALVSLLGPSAVSLDSYILQWLDSFDSSWEKYCRSDSCRVGSFRDVVLRKRAISLPEMSSRQDADGVSMRPPPSRGARSRASRRWRWRARGASSVGLTDVMPYYSYCPSSARALVQESFYRDQNLALNNIYFSHSFDPMPQHVNDLVERVSRDRHSPGPSLQEVEQDRALQNLSRGAAEMDVKNYFRASIFPSPTDVLRCSERLPMTGNAVPNTHPSYRVSNPVPDMLYGYEVSQSFSPQQARFYWEDRDVGGYANSSGLAFPLLAIEFKADGPSGFGSLWVATNQCLGASATCVNIAQRLNRQLERCEHVDPEVVKRVNSAAFAIAMSGSEARLFVSWKQNDSDHCMQPVKSFLLQDARHFLDLRKYVRNIMDWGMDERLREIRDSLDVLRKEKRLRASA</sequence>
<dbReference type="STRING" id="268505.A0A2A9PCJ1"/>
<dbReference type="InterPro" id="IPR057684">
    <property type="entry name" value="DUF7924"/>
</dbReference>
<keyword evidence="4" id="KW-1185">Reference proteome</keyword>
<evidence type="ECO:0000313" key="4">
    <source>
        <dbReference type="Proteomes" id="UP000037136"/>
    </source>
</evidence>
<dbReference type="AlphaFoldDB" id="A0A2A9PCJ1"/>
<dbReference type="PANTHER" id="PTHR42470">
    <property type="entry name" value="VAST DOMAIN-CONTAINING PROTEIN"/>
    <property type="match status" value="1"/>
</dbReference>
<comment type="caution">
    <text evidence="3">The sequence shown here is derived from an EMBL/GenBank/DDBJ whole genome shotgun (WGS) entry which is preliminary data.</text>
</comment>
<feature type="compositionally biased region" description="Basic and acidic residues" evidence="1">
    <location>
        <begin position="1"/>
        <end position="17"/>
    </location>
</feature>
<feature type="domain" description="DUF7924" evidence="2">
    <location>
        <begin position="248"/>
        <end position="461"/>
    </location>
</feature>
<reference evidence="3 4" key="2">
    <citation type="journal article" date="2017" name="Sci. Rep.">
        <title>Ant-infecting Ophiocordyceps genomes reveal a high diversity of potential behavioral manipulation genes and a possible major role for enterotoxins.</title>
        <authorList>
            <person name="de Bekker C."/>
            <person name="Ohm R.A."/>
            <person name="Evans H.C."/>
            <person name="Brachmann A."/>
            <person name="Hughes D.P."/>
        </authorList>
    </citation>
    <scope>NUCLEOTIDE SEQUENCE [LARGE SCALE GENOMIC DNA]</scope>
    <source>
        <strain evidence="3 4">SC16a</strain>
    </source>
</reference>
<gene>
    <name evidence="3" type="ORF">XA68_13051</name>
</gene>
<dbReference type="EMBL" id="LAZP02000243">
    <property type="protein sequence ID" value="PFH58924.1"/>
    <property type="molecule type" value="Genomic_DNA"/>
</dbReference>